<gene>
    <name evidence="1" type="ordered locus">Psta_0292</name>
</gene>
<dbReference type="AlphaFoldDB" id="D2R274"/>
<dbReference type="HOGENOM" id="CLU_1414019_0_0_0"/>
<dbReference type="EMBL" id="CP001848">
    <property type="protein sequence ID" value="ADB14983.1"/>
    <property type="molecule type" value="Genomic_DNA"/>
</dbReference>
<sequence>MPSLPGKMESWLWETKSCGSGGCSSSLKVLFLESDASVDQCPEKGITPVERQYEKVEAINSESAVPDKGSVKSEEPVASSREVTCQQFSTMFGNASDFTDLQKKIIFEKVINKDVDWVGEVVDVRLFLGSVIVSVKFADATLVSDVDVYVKKSEGEKAANLRKGVEVRFRGRLTEWGEISNHTVQDATIVEM</sequence>
<organism evidence="1 2">
    <name type="scientific">Pirellula staleyi (strain ATCC 27377 / DSM 6068 / ICPB 4128)</name>
    <name type="common">Pirella staleyi</name>
    <dbReference type="NCBI Taxonomy" id="530564"/>
    <lineage>
        <taxon>Bacteria</taxon>
        <taxon>Pseudomonadati</taxon>
        <taxon>Planctomycetota</taxon>
        <taxon>Planctomycetia</taxon>
        <taxon>Pirellulales</taxon>
        <taxon>Pirellulaceae</taxon>
        <taxon>Pirellula</taxon>
    </lineage>
</organism>
<dbReference type="Proteomes" id="UP000001887">
    <property type="component" value="Chromosome"/>
</dbReference>
<evidence type="ECO:0000313" key="1">
    <source>
        <dbReference type="EMBL" id="ADB14983.1"/>
    </source>
</evidence>
<dbReference type="KEGG" id="psl:Psta_0292"/>
<name>D2R274_PIRSD</name>
<accession>D2R274</accession>
<reference evidence="1 2" key="1">
    <citation type="journal article" date="2009" name="Stand. Genomic Sci.">
        <title>Complete genome sequence of Pirellula staleyi type strain (ATCC 27377).</title>
        <authorList>
            <person name="Clum A."/>
            <person name="Tindall B.J."/>
            <person name="Sikorski J."/>
            <person name="Ivanova N."/>
            <person name="Mavrommatis K."/>
            <person name="Lucas S."/>
            <person name="Glavina del Rio T."/>
            <person name="Nolan M."/>
            <person name="Chen F."/>
            <person name="Tice H."/>
            <person name="Pitluck S."/>
            <person name="Cheng J.F."/>
            <person name="Chertkov O."/>
            <person name="Brettin T."/>
            <person name="Han C."/>
            <person name="Detter J.C."/>
            <person name="Kuske C."/>
            <person name="Bruce D."/>
            <person name="Goodwin L."/>
            <person name="Ovchinikova G."/>
            <person name="Pati A."/>
            <person name="Mikhailova N."/>
            <person name="Chen A."/>
            <person name="Palaniappan K."/>
            <person name="Land M."/>
            <person name="Hauser L."/>
            <person name="Chang Y.J."/>
            <person name="Jeffries C.D."/>
            <person name="Chain P."/>
            <person name="Rohde M."/>
            <person name="Goker M."/>
            <person name="Bristow J."/>
            <person name="Eisen J.A."/>
            <person name="Markowitz V."/>
            <person name="Hugenholtz P."/>
            <person name="Kyrpides N.C."/>
            <person name="Klenk H.P."/>
            <person name="Lapidus A."/>
        </authorList>
    </citation>
    <scope>NUCLEOTIDE SEQUENCE [LARGE SCALE GENOMIC DNA]</scope>
    <source>
        <strain evidence="2">ATCC 27377 / DSM 6068 / ICPB 4128</strain>
    </source>
</reference>
<keyword evidence="2" id="KW-1185">Reference proteome</keyword>
<evidence type="ECO:0000313" key="2">
    <source>
        <dbReference type="Proteomes" id="UP000001887"/>
    </source>
</evidence>
<proteinExistence type="predicted"/>
<protein>
    <submittedName>
        <fullName evidence="1">Uncharacterized protein</fullName>
    </submittedName>
</protein>